<dbReference type="GO" id="GO:0005763">
    <property type="term" value="C:mitochondrial small ribosomal subunit"/>
    <property type="evidence" value="ECO:0007669"/>
    <property type="project" value="TreeGrafter"/>
</dbReference>
<keyword evidence="3" id="KW-1185">Reference proteome</keyword>
<accession>A0A2A9NTD5</accession>
<evidence type="ECO:0000313" key="2">
    <source>
        <dbReference type="EMBL" id="PFH51561.1"/>
    </source>
</evidence>
<gene>
    <name evidence="2" type="ORF">AMATHDRAFT_142313</name>
</gene>
<dbReference type="InterPro" id="IPR035980">
    <property type="entry name" value="Ribosomal_bS6_sf"/>
</dbReference>
<evidence type="ECO:0008006" key="4">
    <source>
        <dbReference type="Google" id="ProtNLM"/>
    </source>
</evidence>
<name>A0A2A9NTD5_9AGAR</name>
<reference evidence="2 3" key="1">
    <citation type="submission" date="2014-02" db="EMBL/GenBank/DDBJ databases">
        <title>Transposable element dynamics among asymbiotic and ectomycorrhizal Amanita fungi.</title>
        <authorList>
            <consortium name="DOE Joint Genome Institute"/>
            <person name="Hess J."/>
            <person name="Skrede I."/>
            <person name="Wolfe B."/>
            <person name="LaButti K."/>
            <person name="Ohm R.A."/>
            <person name="Grigoriev I.V."/>
            <person name="Pringle A."/>
        </authorList>
    </citation>
    <scope>NUCLEOTIDE SEQUENCE [LARGE SCALE GENOMIC DNA]</scope>
    <source>
        <strain evidence="2 3">SKay4041</strain>
    </source>
</reference>
<dbReference type="Pfam" id="PF01250">
    <property type="entry name" value="Ribosomal_S6"/>
    <property type="match status" value="1"/>
</dbReference>
<dbReference type="SUPFAM" id="SSF54995">
    <property type="entry name" value="Ribosomal protein S6"/>
    <property type="match status" value="1"/>
</dbReference>
<organism evidence="2 3">
    <name type="scientific">Amanita thiersii Skay4041</name>
    <dbReference type="NCBI Taxonomy" id="703135"/>
    <lineage>
        <taxon>Eukaryota</taxon>
        <taxon>Fungi</taxon>
        <taxon>Dikarya</taxon>
        <taxon>Basidiomycota</taxon>
        <taxon>Agaricomycotina</taxon>
        <taxon>Agaricomycetes</taxon>
        <taxon>Agaricomycetidae</taxon>
        <taxon>Agaricales</taxon>
        <taxon>Pluteineae</taxon>
        <taxon>Amanitaceae</taxon>
        <taxon>Amanita</taxon>
    </lineage>
</organism>
<dbReference type="PANTHER" id="PTHR21011">
    <property type="entry name" value="MITOCHONDRIAL 28S RIBOSOMAL PROTEIN S6"/>
    <property type="match status" value="1"/>
</dbReference>
<dbReference type="AlphaFoldDB" id="A0A2A9NTD5"/>
<dbReference type="GO" id="GO:0006412">
    <property type="term" value="P:translation"/>
    <property type="evidence" value="ECO:0007669"/>
    <property type="project" value="InterPro"/>
</dbReference>
<comment type="similarity">
    <text evidence="1">Belongs to the bacterial ribosomal protein bS6 family.</text>
</comment>
<dbReference type="OrthoDB" id="10259681at2759"/>
<dbReference type="GO" id="GO:0070181">
    <property type="term" value="F:small ribosomal subunit rRNA binding"/>
    <property type="evidence" value="ECO:0007669"/>
    <property type="project" value="TreeGrafter"/>
</dbReference>
<protein>
    <recommendedName>
        <fullName evidence="4">Ribosomal protein S6</fullName>
    </recommendedName>
</protein>
<dbReference type="STRING" id="703135.A0A2A9NTD5"/>
<proteinExistence type="inferred from homology"/>
<dbReference type="InterPro" id="IPR014717">
    <property type="entry name" value="Transl_elong_EF1B/ribsomal_bS6"/>
</dbReference>
<dbReference type="PANTHER" id="PTHR21011:SF1">
    <property type="entry name" value="SMALL RIBOSOMAL SUBUNIT PROTEIN BS6M"/>
    <property type="match status" value="1"/>
</dbReference>
<dbReference type="GO" id="GO:0003735">
    <property type="term" value="F:structural constituent of ribosome"/>
    <property type="evidence" value="ECO:0007669"/>
    <property type="project" value="InterPro"/>
</dbReference>
<dbReference type="Proteomes" id="UP000242287">
    <property type="component" value="Unassembled WGS sequence"/>
</dbReference>
<dbReference type="CDD" id="cd15465">
    <property type="entry name" value="bS6_mito"/>
    <property type="match status" value="1"/>
</dbReference>
<dbReference type="InterPro" id="IPR000529">
    <property type="entry name" value="Ribosomal_bS6"/>
</dbReference>
<sequence length="128" mass="14936">MPFYQMLCIAVHYPEYQHIKQLVHQTATHVMHAGGVVRRLESLGSLPLPQRMKRHSGKYQKRGDYWTMQFDTAPRTLQSLNELMRQDPRVLRWTILKMGSDVETIAASGRHIPKRDTMKKADLIHSLE</sequence>
<evidence type="ECO:0000313" key="3">
    <source>
        <dbReference type="Proteomes" id="UP000242287"/>
    </source>
</evidence>
<evidence type="ECO:0000256" key="1">
    <source>
        <dbReference type="ARBA" id="ARBA00009512"/>
    </source>
</evidence>
<dbReference type="EMBL" id="KZ301987">
    <property type="protein sequence ID" value="PFH51561.1"/>
    <property type="molecule type" value="Genomic_DNA"/>
</dbReference>
<dbReference type="Gene3D" id="3.30.70.60">
    <property type="match status" value="1"/>
</dbReference>